<dbReference type="InterPro" id="IPR040503">
    <property type="entry name" value="TRHO_N"/>
</dbReference>
<dbReference type="PANTHER" id="PTHR43268">
    <property type="entry name" value="THIOSULFATE SULFURTRANSFERASE/RHODANESE-LIKE DOMAIN-CONTAINING PROTEIN 2"/>
    <property type="match status" value="1"/>
</dbReference>
<evidence type="ECO:0000259" key="1">
    <source>
        <dbReference type="PROSITE" id="PS50206"/>
    </source>
</evidence>
<dbReference type="EMBL" id="UINC01006925">
    <property type="protein sequence ID" value="SVA30432.1"/>
    <property type="molecule type" value="Genomic_DNA"/>
</dbReference>
<dbReference type="PANTHER" id="PTHR43268:SF3">
    <property type="entry name" value="RHODANESE-LIKE DOMAIN-CONTAINING PROTEIN 7-RELATED"/>
    <property type="match status" value="1"/>
</dbReference>
<dbReference type="InterPro" id="IPR020936">
    <property type="entry name" value="TrhO"/>
</dbReference>
<organism evidence="2">
    <name type="scientific">marine metagenome</name>
    <dbReference type="NCBI Taxonomy" id="408172"/>
    <lineage>
        <taxon>unclassified sequences</taxon>
        <taxon>metagenomes</taxon>
        <taxon>ecological metagenomes</taxon>
    </lineage>
</organism>
<dbReference type="Pfam" id="PF17773">
    <property type="entry name" value="UPF0176_N"/>
    <property type="match status" value="1"/>
</dbReference>
<dbReference type="HAMAP" id="MF_00469">
    <property type="entry name" value="TrhO"/>
    <property type="match status" value="1"/>
</dbReference>
<dbReference type="InterPro" id="IPR001763">
    <property type="entry name" value="Rhodanese-like_dom"/>
</dbReference>
<feature type="domain" description="Rhodanese" evidence="1">
    <location>
        <begin position="134"/>
        <end position="229"/>
    </location>
</feature>
<sequence length="326" mass="37061">MEKPVPKHRLVDSPLTVAALYHFALLDNLDQKRRGLLDICDKNEILGTFLLAEEGINGTVAGGSEAINLVIDYICSWTEIEKIDVKFSESFSRNFRRMKVKIKNEIVTMGKDNVDSLNESGEYIEPHDWNEFISQDGVMLIDTRNNYEISMGKFKDAVNPNTDSFSDFPSWADNLSNSEDKPKKIAMYCTGGIRCEKATAYMKQIGFEKVYHLRGGILKYLEEIPETASMWEGECFVFDDRVSLAHGLNEGEYILCYGCQQPVSADDCLSPLYEEGVSCPQCYGKLSESQTTNSRERQRQIQLAYDRGETHMGRKLPLNNRNKKLP</sequence>
<dbReference type="AlphaFoldDB" id="A0A381UQJ5"/>
<gene>
    <name evidence="2" type="ORF">METZ01_LOCUS83286</name>
</gene>
<dbReference type="CDD" id="cd01518">
    <property type="entry name" value="RHOD_YceA"/>
    <property type="match status" value="1"/>
</dbReference>
<dbReference type="NCBIfam" id="NF001136">
    <property type="entry name" value="PRK00142.1-4"/>
    <property type="match status" value="1"/>
</dbReference>
<accession>A0A381UQJ5</accession>
<name>A0A381UQJ5_9ZZZZ</name>
<protein>
    <recommendedName>
        <fullName evidence="1">Rhodanese domain-containing protein</fullName>
    </recommendedName>
</protein>
<evidence type="ECO:0000313" key="2">
    <source>
        <dbReference type="EMBL" id="SVA30432.1"/>
    </source>
</evidence>
<dbReference type="Pfam" id="PF00581">
    <property type="entry name" value="Rhodanese"/>
    <property type="match status" value="1"/>
</dbReference>
<dbReference type="InterPro" id="IPR036873">
    <property type="entry name" value="Rhodanese-like_dom_sf"/>
</dbReference>
<dbReference type="Gene3D" id="3.40.250.10">
    <property type="entry name" value="Rhodanese-like domain"/>
    <property type="match status" value="1"/>
</dbReference>
<proteinExistence type="inferred from homology"/>
<reference evidence="2" key="1">
    <citation type="submission" date="2018-05" db="EMBL/GenBank/DDBJ databases">
        <authorList>
            <person name="Lanie J.A."/>
            <person name="Ng W.-L."/>
            <person name="Kazmierczak K.M."/>
            <person name="Andrzejewski T.M."/>
            <person name="Davidsen T.M."/>
            <person name="Wayne K.J."/>
            <person name="Tettelin H."/>
            <person name="Glass J.I."/>
            <person name="Rusch D."/>
            <person name="Podicherti R."/>
            <person name="Tsui H.-C.T."/>
            <person name="Winkler M.E."/>
        </authorList>
    </citation>
    <scope>NUCLEOTIDE SEQUENCE</scope>
</reference>
<dbReference type="Gene3D" id="3.30.70.100">
    <property type="match status" value="1"/>
</dbReference>
<dbReference type="SUPFAM" id="SSF52821">
    <property type="entry name" value="Rhodanese/Cell cycle control phosphatase"/>
    <property type="match status" value="1"/>
</dbReference>
<dbReference type="PROSITE" id="PS50206">
    <property type="entry name" value="RHODANESE_3"/>
    <property type="match status" value="1"/>
</dbReference>
<dbReference type="SMART" id="SM00450">
    <property type="entry name" value="RHOD"/>
    <property type="match status" value="1"/>
</dbReference>